<organism evidence="2 3">
    <name type="scientific">Dokdonella ginsengisoli</name>
    <dbReference type="NCBI Taxonomy" id="363846"/>
    <lineage>
        <taxon>Bacteria</taxon>
        <taxon>Pseudomonadati</taxon>
        <taxon>Pseudomonadota</taxon>
        <taxon>Gammaproteobacteria</taxon>
        <taxon>Lysobacterales</taxon>
        <taxon>Rhodanobacteraceae</taxon>
        <taxon>Dokdonella</taxon>
    </lineage>
</organism>
<name>A0ABV9QNL9_9GAMM</name>
<reference evidence="3" key="1">
    <citation type="journal article" date="2019" name="Int. J. Syst. Evol. Microbiol.">
        <title>The Global Catalogue of Microorganisms (GCM) 10K type strain sequencing project: providing services to taxonomists for standard genome sequencing and annotation.</title>
        <authorList>
            <consortium name="The Broad Institute Genomics Platform"/>
            <consortium name="The Broad Institute Genome Sequencing Center for Infectious Disease"/>
            <person name="Wu L."/>
            <person name="Ma J."/>
        </authorList>
    </citation>
    <scope>NUCLEOTIDE SEQUENCE [LARGE SCALE GENOMIC DNA]</scope>
    <source>
        <strain evidence="3">CCUG 30340</strain>
    </source>
</reference>
<gene>
    <name evidence="2" type="ORF">ACFO6Q_01175</name>
</gene>
<proteinExistence type="predicted"/>
<keyword evidence="1" id="KW-0472">Membrane</keyword>
<comment type="caution">
    <text evidence="2">The sequence shown here is derived from an EMBL/GenBank/DDBJ whole genome shotgun (WGS) entry which is preliminary data.</text>
</comment>
<feature type="transmembrane region" description="Helical" evidence="1">
    <location>
        <begin position="33"/>
        <end position="53"/>
    </location>
</feature>
<protein>
    <recommendedName>
        <fullName evidence="4">PH domain-containing protein</fullName>
    </recommendedName>
</protein>
<keyword evidence="3" id="KW-1185">Reference proteome</keyword>
<keyword evidence="1" id="KW-1133">Transmembrane helix</keyword>
<dbReference type="EMBL" id="JBHSHD010000002">
    <property type="protein sequence ID" value="MFC4818913.1"/>
    <property type="molecule type" value="Genomic_DNA"/>
</dbReference>
<keyword evidence="1" id="KW-0812">Transmembrane</keyword>
<evidence type="ECO:0000256" key="1">
    <source>
        <dbReference type="SAM" id="Phobius"/>
    </source>
</evidence>
<evidence type="ECO:0000313" key="3">
    <source>
        <dbReference type="Proteomes" id="UP001595886"/>
    </source>
</evidence>
<evidence type="ECO:0000313" key="2">
    <source>
        <dbReference type="EMBL" id="MFC4818913.1"/>
    </source>
</evidence>
<feature type="transmembrane region" description="Helical" evidence="1">
    <location>
        <begin position="59"/>
        <end position="78"/>
    </location>
</feature>
<sequence>MDAILRNSRIGGIADEGGMRQISSRWTYFHKRIFPLLWFGFLALFVVVVLLAPRGQDPFEPVFLLGPVAMAVFGYFLMRSLIFDLVDEVVDAGDALIVRKAGEEARIALADIVNVDSTTLVNPPRITLTLRTPCRFGRKVAFLPPPHRRLWAPFAPNPIAEELVERVDRARLARG</sequence>
<dbReference type="RefSeq" id="WP_380018649.1">
    <property type="nucleotide sequence ID" value="NZ_JBHSHD010000002.1"/>
</dbReference>
<evidence type="ECO:0008006" key="4">
    <source>
        <dbReference type="Google" id="ProtNLM"/>
    </source>
</evidence>
<accession>A0ABV9QNL9</accession>
<dbReference type="Proteomes" id="UP001595886">
    <property type="component" value="Unassembled WGS sequence"/>
</dbReference>